<feature type="transmembrane region" description="Helical" evidence="5">
    <location>
        <begin position="363"/>
        <end position="385"/>
    </location>
</feature>
<reference evidence="7" key="2">
    <citation type="submission" date="2021-04" db="EMBL/GenBank/DDBJ databases">
        <authorList>
            <person name="Zhang T."/>
            <person name="Zhang Y."/>
            <person name="Lu D."/>
            <person name="Zuo D."/>
            <person name="Du Z."/>
        </authorList>
    </citation>
    <scope>NUCLEOTIDE SEQUENCE</scope>
    <source>
        <strain evidence="7">JR1</strain>
    </source>
</reference>
<name>A0A941F208_9BACT</name>
<dbReference type="PANTHER" id="PTHR11662">
    <property type="entry name" value="SOLUTE CARRIER FAMILY 17"/>
    <property type="match status" value="1"/>
</dbReference>
<keyword evidence="8" id="KW-1185">Reference proteome</keyword>
<gene>
    <name evidence="7" type="ORF">KDU71_03860</name>
</gene>
<feature type="domain" description="Major facilitator superfamily (MFS) profile" evidence="6">
    <location>
        <begin position="15"/>
        <end position="423"/>
    </location>
</feature>
<dbReference type="InterPro" id="IPR011701">
    <property type="entry name" value="MFS"/>
</dbReference>
<comment type="subcellular location">
    <subcellularLocation>
        <location evidence="1">Membrane</location>
        <topology evidence="1">Multi-pass membrane protein</topology>
    </subcellularLocation>
</comment>
<feature type="transmembrane region" description="Helical" evidence="5">
    <location>
        <begin position="144"/>
        <end position="165"/>
    </location>
</feature>
<dbReference type="Proteomes" id="UP000679220">
    <property type="component" value="Unassembled WGS sequence"/>
</dbReference>
<proteinExistence type="predicted"/>
<dbReference type="RefSeq" id="WP_212188591.1">
    <property type="nucleotide sequence ID" value="NZ_JAGTAR010000004.1"/>
</dbReference>
<reference evidence="7" key="1">
    <citation type="journal article" date="2018" name="Int. J. Syst. Evol. Microbiol.">
        <title>Carboxylicivirga sediminis sp. nov., isolated from coastal sediment.</title>
        <authorList>
            <person name="Wang F.Q."/>
            <person name="Ren L.H."/>
            <person name="Zou R.J."/>
            <person name="Sun Y.Z."/>
            <person name="Liu X.J."/>
            <person name="Jiang F."/>
            <person name="Liu L.J."/>
        </authorList>
    </citation>
    <scope>NUCLEOTIDE SEQUENCE</scope>
    <source>
        <strain evidence="7">JR1</strain>
    </source>
</reference>
<dbReference type="InterPro" id="IPR036259">
    <property type="entry name" value="MFS_trans_sf"/>
</dbReference>
<feature type="transmembrane region" description="Helical" evidence="5">
    <location>
        <begin position="51"/>
        <end position="69"/>
    </location>
</feature>
<evidence type="ECO:0000256" key="3">
    <source>
        <dbReference type="ARBA" id="ARBA00022989"/>
    </source>
</evidence>
<protein>
    <submittedName>
        <fullName evidence="7">MFS transporter</fullName>
    </submittedName>
</protein>
<evidence type="ECO:0000256" key="2">
    <source>
        <dbReference type="ARBA" id="ARBA00022692"/>
    </source>
</evidence>
<feature type="transmembrane region" description="Helical" evidence="5">
    <location>
        <begin position="171"/>
        <end position="191"/>
    </location>
</feature>
<dbReference type="SUPFAM" id="SSF103473">
    <property type="entry name" value="MFS general substrate transporter"/>
    <property type="match status" value="1"/>
</dbReference>
<dbReference type="InterPro" id="IPR020846">
    <property type="entry name" value="MFS_dom"/>
</dbReference>
<dbReference type="GO" id="GO:0016020">
    <property type="term" value="C:membrane"/>
    <property type="evidence" value="ECO:0007669"/>
    <property type="project" value="UniProtKB-SubCell"/>
</dbReference>
<dbReference type="PROSITE" id="PS50850">
    <property type="entry name" value="MFS"/>
    <property type="match status" value="1"/>
</dbReference>
<dbReference type="Gene3D" id="1.20.1250.20">
    <property type="entry name" value="MFS general substrate transporter like domains"/>
    <property type="match status" value="2"/>
</dbReference>
<feature type="transmembrane region" description="Helical" evidence="5">
    <location>
        <begin position="397"/>
        <end position="419"/>
    </location>
</feature>
<evidence type="ECO:0000256" key="1">
    <source>
        <dbReference type="ARBA" id="ARBA00004141"/>
    </source>
</evidence>
<keyword evidence="2 5" id="KW-0812">Transmembrane</keyword>
<dbReference type="AlphaFoldDB" id="A0A941F208"/>
<feature type="transmembrane region" description="Helical" evidence="5">
    <location>
        <begin position="236"/>
        <end position="254"/>
    </location>
</feature>
<dbReference type="GO" id="GO:0015134">
    <property type="term" value="F:hexuronate transmembrane transporter activity"/>
    <property type="evidence" value="ECO:0007669"/>
    <property type="project" value="TreeGrafter"/>
</dbReference>
<keyword evidence="3 5" id="KW-1133">Transmembrane helix</keyword>
<evidence type="ECO:0000256" key="5">
    <source>
        <dbReference type="SAM" id="Phobius"/>
    </source>
</evidence>
<accession>A0A941F208</accession>
<organism evidence="7 8">
    <name type="scientific">Carboxylicivirga sediminis</name>
    <dbReference type="NCBI Taxonomy" id="2006564"/>
    <lineage>
        <taxon>Bacteria</taxon>
        <taxon>Pseudomonadati</taxon>
        <taxon>Bacteroidota</taxon>
        <taxon>Bacteroidia</taxon>
        <taxon>Marinilabiliales</taxon>
        <taxon>Marinilabiliaceae</taxon>
        <taxon>Carboxylicivirga</taxon>
    </lineage>
</organism>
<evidence type="ECO:0000313" key="7">
    <source>
        <dbReference type="EMBL" id="MBR8534683.1"/>
    </source>
</evidence>
<dbReference type="EMBL" id="JAGTAR010000004">
    <property type="protein sequence ID" value="MBR8534683.1"/>
    <property type="molecule type" value="Genomic_DNA"/>
</dbReference>
<feature type="transmembrane region" description="Helical" evidence="5">
    <location>
        <begin position="274"/>
        <end position="296"/>
    </location>
</feature>
<evidence type="ECO:0000256" key="4">
    <source>
        <dbReference type="ARBA" id="ARBA00023136"/>
    </source>
</evidence>
<comment type="caution">
    <text evidence="7">The sequence shown here is derived from an EMBL/GenBank/DDBJ whole genome shotgun (WGS) entry which is preliminary data.</text>
</comment>
<dbReference type="Pfam" id="PF07690">
    <property type="entry name" value="MFS_1"/>
    <property type="match status" value="1"/>
</dbReference>
<evidence type="ECO:0000313" key="8">
    <source>
        <dbReference type="Proteomes" id="UP000679220"/>
    </source>
</evidence>
<dbReference type="InterPro" id="IPR050382">
    <property type="entry name" value="MFS_Na/Anion_cotransporter"/>
</dbReference>
<keyword evidence="4 5" id="KW-0472">Membrane</keyword>
<feature type="transmembrane region" description="Helical" evidence="5">
    <location>
        <begin position="331"/>
        <end position="351"/>
    </location>
</feature>
<dbReference type="CDD" id="cd17319">
    <property type="entry name" value="MFS_ExuT_GudP_like"/>
    <property type="match status" value="1"/>
</dbReference>
<feature type="transmembrane region" description="Helical" evidence="5">
    <location>
        <begin position="12"/>
        <end position="28"/>
    </location>
</feature>
<dbReference type="PANTHER" id="PTHR11662:SF285">
    <property type="entry name" value="HEXURONATE TRANSPORTER"/>
    <property type="match status" value="1"/>
</dbReference>
<evidence type="ECO:0000259" key="6">
    <source>
        <dbReference type="PROSITE" id="PS50850"/>
    </source>
</evidence>
<feature type="transmembrane region" description="Helical" evidence="5">
    <location>
        <begin position="308"/>
        <end position="325"/>
    </location>
</feature>
<sequence>MTKSTTQVSKYRYRILAMLVYATTINYFDRSIIGVMAPTLEKMFHWSNTDYANIMIAFKVAYAIGMLTMGGIIDRLGTKKGYTLAIGIWSLFGMLHAAVRPAFSVIGFAAARFGLGFGESGHFPAAQKTVAEWFPKKERAFATGLFNAATSIGAIMAPFIVGWIVDEYTGQNWQIPFLFTGVLSFIWIILWHRMYKKPEDHPNVTKEELAYINADTTAESDEKIAWRKVLPKRQTWAFATAKITDAVWWFYLFWGAKFLADTFDVNIKNIGIPFLIMYLLADGGSIFGGWLSGAFMNKGWTTNKARKMTLLLCALIILPVSYVAITDSKWLAVVLIGIGAAGHQAWSANIFTLVSDVFPKKAVASVTGIGGMIGAVAGIVGDKLLGTVLDTAGNTGYFWAFMIAGFAYLFILGLVHLLMPNMTPLDENLNEVKE</sequence>